<reference evidence="2" key="2">
    <citation type="journal article" date="2020" name="Nat. Commun.">
        <title>Large-scale genome sequencing of mycorrhizal fungi provides insights into the early evolution of symbiotic traits.</title>
        <authorList>
            <person name="Miyauchi S."/>
            <person name="Kiss E."/>
            <person name="Kuo A."/>
            <person name="Drula E."/>
            <person name="Kohler A."/>
            <person name="Sanchez-Garcia M."/>
            <person name="Morin E."/>
            <person name="Andreopoulos B."/>
            <person name="Barry K.W."/>
            <person name="Bonito G."/>
            <person name="Buee M."/>
            <person name="Carver A."/>
            <person name="Chen C."/>
            <person name="Cichocki N."/>
            <person name="Clum A."/>
            <person name="Culley D."/>
            <person name="Crous P.W."/>
            <person name="Fauchery L."/>
            <person name="Girlanda M."/>
            <person name="Hayes R.D."/>
            <person name="Keri Z."/>
            <person name="LaButti K."/>
            <person name="Lipzen A."/>
            <person name="Lombard V."/>
            <person name="Magnuson J."/>
            <person name="Maillard F."/>
            <person name="Murat C."/>
            <person name="Nolan M."/>
            <person name="Ohm R.A."/>
            <person name="Pangilinan J."/>
            <person name="Pereira M.F."/>
            <person name="Perotto S."/>
            <person name="Peter M."/>
            <person name="Pfister S."/>
            <person name="Riley R."/>
            <person name="Sitrit Y."/>
            <person name="Stielow J.B."/>
            <person name="Szollosi G."/>
            <person name="Zifcakova L."/>
            <person name="Stursova M."/>
            <person name="Spatafora J.W."/>
            <person name="Tedersoo L."/>
            <person name="Vaario L.M."/>
            <person name="Yamada A."/>
            <person name="Yan M."/>
            <person name="Wang P."/>
            <person name="Xu J."/>
            <person name="Bruns T."/>
            <person name="Baldrian P."/>
            <person name="Vilgalys R."/>
            <person name="Dunand C."/>
            <person name="Henrissat B."/>
            <person name="Grigoriev I.V."/>
            <person name="Hibbett D."/>
            <person name="Nagy L.G."/>
            <person name="Martin F.M."/>
        </authorList>
    </citation>
    <scope>NUCLEOTIDE SEQUENCE</scope>
    <source>
        <strain evidence="2">Prilba</strain>
    </source>
</reference>
<evidence type="ECO:0000313" key="3">
    <source>
        <dbReference type="Proteomes" id="UP000759537"/>
    </source>
</evidence>
<comment type="caution">
    <text evidence="2">The sequence shown here is derived from an EMBL/GenBank/DDBJ whole genome shotgun (WGS) entry which is preliminary data.</text>
</comment>
<feature type="region of interest" description="Disordered" evidence="1">
    <location>
        <begin position="64"/>
        <end position="115"/>
    </location>
</feature>
<dbReference type="Proteomes" id="UP000759537">
    <property type="component" value="Unassembled WGS sequence"/>
</dbReference>
<evidence type="ECO:0000313" key="2">
    <source>
        <dbReference type="EMBL" id="KAF8467463.1"/>
    </source>
</evidence>
<reference evidence="2" key="1">
    <citation type="submission" date="2019-10" db="EMBL/GenBank/DDBJ databases">
        <authorList>
            <consortium name="DOE Joint Genome Institute"/>
            <person name="Kuo A."/>
            <person name="Miyauchi S."/>
            <person name="Kiss E."/>
            <person name="Drula E."/>
            <person name="Kohler A."/>
            <person name="Sanchez-Garcia M."/>
            <person name="Andreopoulos B."/>
            <person name="Barry K.W."/>
            <person name="Bonito G."/>
            <person name="Buee M."/>
            <person name="Carver A."/>
            <person name="Chen C."/>
            <person name="Cichocki N."/>
            <person name="Clum A."/>
            <person name="Culley D."/>
            <person name="Crous P.W."/>
            <person name="Fauchery L."/>
            <person name="Girlanda M."/>
            <person name="Hayes R."/>
            <person name="Keri Z."/>
            <person name="LaButti K."/>
            <person name="Lipzen A."/>
            <person name="Lombard V."/>
            <person name="Magnuson J."/>
            <person name="Maillard F."/>
            <person name="Morin E."/>
            <person name="Murat C."/>
            <person name="Nolan M."/>
            <person name="Ohm R."/>
            <person name="Pangilinan J."/>
            <person name="Pereira M."/>
            <person name="Perotto S."/>
            <person name="Peter M."/>
            <person name="Riley R."/>
            <person name="Sitrit Y."/>
            <person name="Stielow B."/>
            <person name="Szollosi G."/>
            <person name="Zifcakova L."/>
            <person name="Stursova M."/>
            <person name="Spatafora J.W."/>
            <person name="Tedersoo L."/>
            <person name="Vaario L.-M."/>
            <person name="Yamada A."/>
            <person name="Yan M."/>
            <person name="Wang P."/>
            <person name="Xu J."/>
            <person name="Bruns T."/>
            <person name="Baldrian P."/>
            <person name="Vilgalys R."/>
            <person name="Henrissat B."/>
            <person name="Grigoriev I.V."/>
            <person name="Hibbett D."/>
            <person name="Nagy L.G."/>
            <person name="Martin F.M."/>
        </authorList>
    </citation>
    <scope>NUCLEOTIDE SEQUENCE</scope>
    <source>
        <strain evidence="2">Prilba</strain>
    </source>
</reference>
<feature type="compositionally biased region" description="Basic and acidic residues" evidence="1">
    <location>
        <begin position="83"/>
        <end position="115"/>
    </location>
</feature>
<dbReference type="EMBL" id="WHVB01000036">
    <property type="protein sequence ID" value="KAF8467463.1"/>
    <property type="molecule type" value="Genomic_DNA"/>
</dbReference>
<name>A0A9P5JWP0_9AGAM</name>
<protein>
    <submittedName>
        <fullName evidence="2">Uncharacterized protein</fullName>
    </submittedName>
</protein>
<sequence>MFRRAILVTPIRVSLFPTSKWLHVSPILYKSTTEKAAEVADKVNKSVGRGLASAIETGEQVTEKTKETLGATKDSAVGGAKAGAEKSKEATRATTEKASRMASKAKEGEFRSEDH</sequence>
<gene>
    <name evidence="2" type="ORF">DFH94DRAFT_295845</name>
</gene>
<proteinExistence type="predicted"/>
<keyword evidence="3" id="KW-1185">Reference proteome</keyword>
<accession>A0A9P5JWP0</accession>
<evidence type="ECO:0000256" key="1">
    <source>
        <dbReference type="SAM" id="MobiDB-lite"/>
    </source>
</evidence>
<dbReference type="AlphaFoldDB" id="A0A9P5JWP0"/>
<organism evidence="2 3">
    <name type="scientific">Russula ochroleuca</name>
    <dbReference type="NCBI Taxonomy" id="152965"/>
    <lineage>
        <taxon>Eukaryota</taxon>
        <taxon>Fungi</taxon>
        <taxon>Dikarya</taxon>
        <taxon>Basidiomycota</taxon>
        <taxon>Agaricomycotina</taxon>
        <taxon>Agaricomycetes</taxon>
        <taxon>Russulales</taxon>
        <taxon>Russulaceae</taxon>
        <taxon>Russula</taxon>
    </lineage>
</organism>
<dbReference type="OrthoDB" id="4023585at2759"/>